<dbReference type="RefSeq" id="WP_092468191.1">
    <property type="nucleotide sequence ID" value="NZ_FOOX01000001.1"/>
</dbReference>
<reference evidence="2" key="1">
    <citation type="submission" date="2016-10" db="EMBL/GenBank/DDBJ databases">
        <authorList>
            <person name="Varghese N."/>
            <person name="Submissions S."/>
        </authorList>
    </citation>
    <scope>NUCLEOTIDE SEQUENCE [LARGE SCALE GENOMIC DNA]</scope>
    <source>
        <strain evidence="2">DSM 17038</strain>
    </source>
</reference>
<evidence type="ECO:0008006" key="3">
    <source>
        <dbReference type="Google" id="ProtNLM"/>
    </source>
</evidence>
<dbReference type="Pfam" id="PF11136">
    <property type="entry name" value="DUF2889"/>
    <property type="match status" value="1"/>
</dbReference>
<sequence length="272" mass="30255">MPNILQRHWQTHVRQVTGDVLEAQTIYCGTDGESGAMLTVEAGSFKIIDALLESYSPPAQVSRIDGLLGEEAYFNCGPVLKRAVGGLGELPRSLFAETVRGIIQAETFIWEKRGYASSAAYSDFWEKFYLGSCRYYSNLDKISQKWDEYVAYPRSTNLFNRFKQQSVDFITGKGYGINVKLSDSFHEMNLDLELDLQYKIVHAAGSILRAPDLICFEATQLIENLEGQFITQLDKKQIAKLLGMGNGCVHLIDMVNDGVVSSKIVESGGGII</sequence>
<dbReference type="InterPro" id="IPR021312">
    <property type="entry name" value="DUF2889"/>
</dbReference>
<keyword evidence="2" id="KW-1185">Reference proteome</keyword>
<accession>A0A1I2N7G7</accession>
<dbReference type="EMBL" id="FOOX01000001">
    <property type="protein sequence ID" value="SFF99804.1"/>
    <property type="molecule type" value="Genomic_DNA"/>
</dbReference>
<name>A0A1I2N7G7_9FIRM</name>
<dbReference type="AlphaFoldDB" id="A0A1I2N7G7"/>
<gene>
    <name evidence="1" type="ORF">SAMN05660649_00408</name>
</gene>
<evidence type="ECO:0000313" key="2">
    <source>
        <dbReference type="Proteomes" id="UP000199337"/>
    </source>
</evidence>
<dbReference type="STRING" id="341036.SAMN05660649_00408"/>
<evidence type="ECO:0000313" key="1">
    <source>
        <dbReference type="EMBL" id="SFF99804.1"/>
    </source>
</evidence>
<dbReference type="Proteomes" id="UP000199337">
    <property type="component" value="Unassembled WGS sequence"/>
</dbReference>
<dbReference type="OrthoDB" id="1676378at2"/>
<protein>
    <recommendedName>
        <fullName evidence="3">DUF2889 domain-containing protein</fullName>
    </recommendedName>
</protein>
<proteinExistence type="predicted"/>
<organism evidence="1 2">
    <name type="scientific">Desulfotruncus arcticus DSM 17038</name>
    <dbReference type="NCBI Taxonomy" id="1121424"/>
    <lineage>
        <taxon>Bacteria</taxon>
        <taxon>Bacillati</taxon>
        <taxon>Bacillota</taxon>
        <taxon>Clostridia</taxon>
        <taxon>Eubacteriales</taxon>
        <taxon>Desulfallaceae</taxon>
        <taxon>Desulfotruncus</taxon>
    </lineage>
</organism>